<name>A0A1M5MCG1_9BACT</name>
<evidence type="ECO:0000313" key="3">
    <source>
        <dbReference type="Proteomes" id="UP000184212"/>
    </source>
</evidence>
<dbReference type="AlphaFoldDB" id="A0A1M5MCG1"/>
<proteinExistence type="predicted"/>
<dbReference type="OrthoDB" id="1042325at2"/>
<dbReference type="RefSeq" id="WP_073132665.1">
    <property type="nucleotide sequence ID" value="NZ_FQWQ01000001.1"/>
</dbReference>
<dbReference type="EMBL" id="FQWQ01000001">
    <property type="protein sequence ID" value="SHG74579.1"/>
    <property type="molecule type" value="Genomic_DNA"/>
</dbReference>
<accession>A0A1M5MCG1</accession>
<evidence type="ECO:0000256" key="1">
    <source>
        <dbReference type="SAM" id="Phobius"/>
    </source>
</evidence>
<keyword evidence="1" id="KW-0812">Transmembrane</keyword>
<gene>
    <name evidence="2" type="ORF">SAMN04488109_1656</name>
</gene>
<keyword evidence="1" id="KW-0472">Membrane</keyword>
<keyword evidence="1" id="KW-1133">Transmembrane helix</keyword>
<dbReference type="Proteomes" id="UP000184212">
    <property type="component" value="Unassembled WGS sequence"/>
</dbReference>
<keyword evidence="3" id="KW-1185">Reference proteome</keyword>
<feature type="transmembrane region" description="Helical" evidence="1">
    <location>
        <begin position="6"/>
        <end position="22"/>
    </location>
</feature>
<reference evidence="2 3" key="1">
    <citation type="submission" date="2016-11" db="EMBL/GenBank/DDBJ databases">
        <authorList>
            <person name="Jaros S."/>
            <person name="Januszkiewicz K."/>
            <person name="Wedrychowicz H."/>
        </authorList>
    </citation>
    <scope>NUCLEOTIDE SEQUENCE [LARGE SCALE GENOMIC DNA]</scope>
    <source>
        <strain evidence="2 3">DSM 24574</strain>
    </source>
</reference>
<organism evidence="2 3">
    <name type="scientific">Chryseolinea serpens</name>
    <dbReference type="NCBI Taxonomy" id="947013"/>
    <lineage>
        <taxon>Bacteria</taxon>
        <taxon>Pseudomonadati</taxon>
        <taxon>Bacteroidota</taxon>
        <taxon>Cytophagia</taxon>
        <taxon>Cytophagales</taxon>
        <taxon>Fulvivirgaceae</taxon>
        <taxon>Chryseolinea</taxon>
    </lineage>
</organism>
<protein>
    <submittedName>
        <fullName evidence="2">Uncharacterized protein</fullName>
    </submittedName>
</protein>
<sequence length="229" mass="25641">MDPIFLTPVAVVIISLVVMVIMKKRHQAAQAEINIDQERGNYAAYKNELLNRDFSFLKTWMKGKAIDAFSSASVPQSTADKVQNLVGDGLKNVALSAVGVKLRRVETDAFLVLSGRDLHFFATDTDGELEDHLVFDNFRIEKARLQDGGVLKTQLGFYAKQAEADLPKVQLITFDIDGQPLSLEIHDRLRYEVDPADVLNLIKLHQIRAKYQVVGEGLLAELKSRFSNL</sequence>
<evidence type="ECO:0000313" key="2">
    <source>
        <dbReference type="EMBL" id="SHG74579.1"/>
    </source>
</evidence>
<dbReference type="STRING" id="947013.SAMN04488109_1656"/>